<reference evidence="1 2" key="1">
    <citation type="submission" date="2018-06" db="EMBL/GenBank/DDBJ databases">
        <title>Complete Genome Sequence of Bacillus velezensis DSYZ, a Plant Growth-Promoting Rhizobacterium with Antifungal Activity.</title>
        <authorList>
            <person name="Du B."/>
            <person name="Ding Y."/>
            <person name="Liu K."/>
            <person name="Yao L."/>
            <person name="Wang C."/>
            <person name="Li H."/>
            <person name="Liu H."/>
        </authorList>
    </citation>
    <scope>NUCLEOTIDE SEQUENCE [LARGE SCALE GENOMIC DNA]</scope>
    <source>
        <strain evidence="1 2">DSYZ</strain>
    </source>
</reference>
<sequence length="118" mass="14135">MIDFIMVYSFECKRDHLGYLRVVLPAELEYFSDFIEDIVSVDEADEYLKMIQDVLDGSSEEYLIQLNTTIAYIKEDQTVIEHLYTENENDRSSMETEKFKKLILDWRDKIPQRYKSDD</sequence>
<proteinExistence type="predicted"/>
<dbReference type="RefSeq" id="WP_061861368.1">
    <property type="nucleotide sequence ID" value="NZ_CP015443.1"/>
</dbReference>
<gene>
    <name evidence="1" type="ORF">BVDSYZ_06155</name>
</gene>
<organism evidence="1 2">
    <name type="scientific">Bacillus velezensis</name>
    <dbReference type="NCBI Taxonomy" id="492670"/>
    <lineage>
        <taxon>Bacteria</taxon>
        <taxon>Bacillati</taxon>
        <taxon>Bacillota</taxon>
        <taxon>Bacilli</taxon>
        <taxon>Bacillales</taxon>
        <taxon>Bacillaceae</taxon>
        <taxon>Bacillus</taxon>
        <taxon>Bacillus amyloliquefaciens group</taxon>
    </lineage>
</organism>
<dbReference type="Proteomes" id="UP000250069">
    <property type="component" value="Chromosome"/>
</dbReference>
<dbReference type="AlphaFoldDB" id="A0ABC8D430"/>
<protein>
    <submittedName>
        <fullName evidence="1">tRNA-Val4</fullName>
    </submittedName>
</protein>
<evidence type="ECO:0000313" key="1">
    <source>
        <dbReference type="EMBL" id="AWX71623.1"/>
    </source>
</evidence>
<dbReference type="EMBL" id="CP030150">
    <property type="protein sequence ID" value="AWX71623.1"/>
    <property type="molecule type" value="Genomic_DNA"/>
</dbReference>
<name>A0ABC8D430_BACVE</name>
<accession>A0ABC8D430</accession>
<evidence type="ECO:0000313" key="2">
    <source>
        <dbReference type="Proteomes" id="UP000250069"/>
    </source>
</evidence>